<evidence type="ECO:0000313" key="3">
    <source>
        <dbReference type="Proteomes" id="UP000027120"/>
    </source>
</evidence>
<dbReference type="AlphaFoldDB" id="A0A067FHA4"/>
<feature type="non-terminal residue" evidence="2">
    <location>
        <position position="25"/>
    </location>
</feature>
<gene>
    <name evidence="2" type="ORF">CISIN_1g0429271mg</name>
</gene>
<proteinExistence type="predicted"/>
<dbReference type="Proteomes" id="UP000027120">
    <property type="component" value="Unassembled WGS sequence"/>
</dbReference>
<protein>
    <submittedName>
        <fullName evidence="2">Uncharacterized protein</fullName>
    </submittedName>
</protein>
<name>A0A067FHA4_CITSI</name>
<reference evidence="2 3" key="1">
    <citation type="submission" date="2014-04" db="EMBL/GenBank/DDBJ databases">
        <authorList>
            <consortium name="International Citrus Genome Consortium"/>
            <person name="Gmitter F."/>
            <person name="Chen C."/>
            <person name="Farmerie W."/>
            <person name="Harkins T."/>
            <person name="Desany B."/>
            <person name="Mohiuddin M."/>
            <person name="Kodira C."/>
            <person name="Borodovsky M."/>
            <person name="Lomsadze A."/>
            <person name="Burns P."/>
            <person name="Jenkins J."/>
            <person name="Prochnik S."/>
            <person name="Shu S."/>
            <person name="Chapman J."/>
            <person name="Pitluck S."/>
            <person name="Schmutz J."/>
            <person name="Rokhsar D."/>
        </authorList>
    </citation>
    <scope>NUCLEOTIDE SEQUENCE</scope>
</reference>
<evidence type="ECO:0000313" key="2">
    <source>
        <dbReference type="EMBL" id="KDO62837.1"/>
    </source>
</evidence>
<organism evidence="2 3">
    <name type="scientific">Citrus sinensis</name>
    <name type="common">Sweet orange</name>
    <name type="synonym">Citrus aurantium var. sinensis</name>
    <dbReference type="NCBI Taxonomy" id="2711"/>
    <lineage>
        <taxon>Eukaryota</taxon>
        <taxon>Viridiplantae</taxon>
        <taxon>Streptophyta</taxon>
        <taxon>Embryophyta</taxon>
        <taxon>Tracheophyta</taxon>
        <taxon>Spermatophyta</taxon>
        <taxon>Magnoliopsida</taxon>
        <taxon>eudicotyledons</taxon>
        <taxon>Gunneridae</taxon>
        <taxon>Pentapetalae</taxon>
        <taxon>rosids</taxon>
        <taxon>malvids</taxon>
        <taxon>Sapindales</taxon>
        <taxon>Rutaceae</taxon>
        <taxon>Aurantioideae</taxon>
        <taxon>Citrus</taxon>
    </lineage>
</organism>
<keyword evidence="3" id="KW-1185">Reference proteome</keyword>
<feature type="region of interest" description="Disordered" evidence="1">
    <location>
        <begin position="1"/>
        <end position="25"/>
    </location>
</feature>
<dbReference type="EMBL" id="KK784916">
    <property type="protein sequence ID" value="KDO62837.1"/>
    <property type="molecule type" value="Genomic_DNA"/>
</dbReference>
<accession>A0A067FHA4</accession>
<evidence type="ECO:0000256" key="1">
    <source>
        <dbReference type="SAM" id="MobiDB-lite"/>
    </source>
</evidence>
<sequence>MPGKTQGSLPKDVIPAVQTDLVPIR</sequence>